<dbReference type="Gene3D" id="3.40.50.80">
    <property type="entry name" value="Nucleotide-binding domain of ferredoxin-NADP reductase (FNR) module"/>
    <property type="match status" value="1"/>
</dbReference>
<dbReference type="Proteomes" id="UP000557772">
    <property type="component" value="Unassembled WGS sequence"/>
</dbReference>
<dbReference type="RefSeq" id="WP_171156671.1">
    <property type="nucleotide sequence ID" value="NZ_JABENB010000002.1"/>
</dbReference>
<dbReference type="InterPro" id="IPR039261">
    <property type="entry name" value="FNR_nucleotide-bd"/>
</dbReference>
<reference evidence="2 3" key="1">
    <citation type="submission" date="2020-05" db="EMBL/GenBank/DDBJ databases">
        <title>Flexivirga sp. ID2601S isolated from air conditioner.</title>
        <authorList>
            <person name="Kim D.H."/>
        </authorList>
    </citation>
    <scope>NUCLEOTIDE SEQUENCE [LARGE SCALE GENOMIC DNA]</scope>
    <source>
        <strain evidence="2 3">ID2601S</strain>
    </source>
</reference>
<evidence type="ECO:0000313" key="3">
    <source>
        <dbReference type="Proteomes" id="UP000557772"/>
    </source>
</evidence>
<protein>
    <submittedName>
        <fullName evidence="2">Siderophore-interacting protein</fullName>
    </submittedName>
</protein>
<gene>
    <name evidence="2" type="ORF">HJ588_14210</name>
</gene>
<dbReference type="InterPro" id="IPR013113">
    <property type="entry name" value="SIP_FAD-bd"/>
</dbReference>
<feature type="domain" description="FAD-binding FR-type" evidence="1">
    <location>
        <begin position="3"/>
        <end position="128"/>
    </location>
</feature>
<name>A0A849AQ40_9MICO</name>
<dbReference type="GO" id="GO:0016491">
    <property type="term" value="F:oxidoreductase activity"/>
    <property type="evidence" value="ECO:0007669"/>
    <property type="project" value="InterPro"/>
</dbReference>
<keyword evidence="3" id="KW-1185">Reference proteome</keyword>
<sequence>MARTPQDFHVVETVSLSPHCVRVWLAGDGFDAVAARRHTDAYVKLVFLAPGFDYPKPLDLDVVRDSFPPEAQPVLRTYTVQQVDDENRRIAIDFVVHGDEGVAGPWALAAKPGDPVTVLGPGGAYSPQAEVDFHLFVGDETALPAISAALRALPGSARGAIYVETADAADERDLDRPEGVSLTWVRRVGEDHSALYDAVTSAPWPAGVVQVFVHGEAELTMKQLRPYLRKDRGVPADLASISGYWRHGRTEEGFRRWKRELKQAEEAAPVA</sequence>
<dbReference type="PROSITE" id="PS51384">
    <property type="entry name" value="FAD_FR"/>
    <property type="match status" value="1"/>
</dbReference>
<dbReference type="PANTHER" id="PTHR30157">
    <property type="entry name" value="FERRIC REDUCTASE, NADPH-DEPENDENT"/>
    <property type="match status" value="1"/>
</dbReference>
<evidence type="ECO:0000313" key="2">
    <source>
        <dbReference type="EMBL" id="NNG40420.1"/>
    </source>
</evidence>
<dbReference type="Pfam" id="PF08021">
    <property type="entry name" value="FAD_binding_9"/>
    <property type="match status" value="1"/>
</dbReference>
<organism evidence="2 3">
    <name type="scientific">Flexivirga aerilata</name>
    <dbReference type="NCBI Taxonomy" id="1656889"/>
    <lineage>
        <taxon>Bacteria</taxon>
        <taxon>Bacillati</taxon>
        <taxon>Actinomycetota</taxon>
        <taxon>Actinomycetes</taxon>
        <taxon>Micrococcales</taxon>
        <taxon>Dermacoccaceae</taxon>
        <taxon>Flexivirga</taxon>
    </lineage>
</organism>
<evidence type="ECO:0000259" key="1">
    <source>
        <dbReference type="PROSITE" id="PS51384"/>
    </source>
</evidence>
<dbReference type="SUPFAM" id="SSF63380">
    <property type="entry name" value="Riboflavin synthase domain-like"/>
    <property type="match status" value="1"/>
</dbReference>
<dbReference type="Gene3D" id="2.40.30.10">
    <property type="entry name" value="Translation factors"/>
    <property type="match status" value="1"/>
</dbReference>
<dbReference type="EMBL" id="JABENB010000002">
    <property type="protein sequence ID" value="NNG40420.1"/>
    <property type="molecule type" value="Genomic_DNA"/>
</dbReference>
<dbReference type="CDD" id="cd06193">
    <property type="entry name" value="siderophore_interacting"/>
    <property type="match status" value="1"/>
</dbReference>
<dbReference type="PANTHER" id="PTHR30157:SF0">
    <property type="entry name" value="NADPH-DEPENDENT FERRIC-CHELATE REDUCTASE"/>
    <property type="match status" value="1"/>
</dbReference>
<dbReference type="AlphaFoldDB" id="A0A849AQ40"/>
<comment type="caution">
    <text evidence="2">The sequence shown here is derived from an EMBL/GenBank/DDBJ whole genome shotgun (WGS) entry which is preliminary data.</text>
</comment>
<dbReference type="InterPro" id="IPR007037">
    <property type="entry name" value="SIP_rossman_dom"/>
</dbReference>
<dbReference type="InterPro" id="IPR039374">
    <property type="entry name" value="SIP_fam"/>
</dbReference>
<accession>A0A849AQ40</accession>
<dbReference type="InterPro" id="IPR017938">
    <property type="entry name" value="Riboflavin_synthase-like_b-brl"/>
</dbReference>
<proteinExistence type="predicted"/>
<dbReference type="FunFam" id="2.40.30.10:FF:000131">
    <property type="entry name" value="NADPH-dependent ferric siderophore reductase"/>
    <property type="match status" value="1"/>
</dbReference>
<dbReference type="InterPro" id="IPR017927">
    <property type="entry name" value="FAD-bd_FR_type"/>
</dbReference>
<dbReference type="Pfam" id="PF04954">
    <property type="entry name" value="SIP"/>
    <property type="match status" value="1"/>
</dbReference>